<dbReference type="PANTHER" id="PTHR45831:SF2">
    <property type="entry name" value="LD24721P"/>
    <property type="match status" value="1"/>
</dbReference>
<evidence type="ECO:0000313" key="4">
    <source>
        <dbReference type="EMBL" id="CDO93120.1"/>
    </source>
</evidence>
<dbReference type="Pfam" id="PF14559">
    <property type="entry name" value="TPR_19"/>
    <property type="match status" value="1"/>
</dbReference>
<reference evidence="4 5" key="1">
    <citation type="submission" date="2014-03" db="EMBL/GenBank/DDBJ databases">
        <title>The genome of Kluyveromyces dobzhanskii.</title>
        <authorList>
            <person name="Nystedt B."/>
            <person name="Astrom S."/>
        </authorList>
    </citation>
    <scope>NUCLEOTIDE SEQUENCE [LARGE SCALE GENOMIC DNA]</scope>
    <source>
        <strain evidence="4 5">CBS 2104</strain>
    </source>
</reference>
<evidence type="ECO:0000256" key="2">
    <source>
        <dbReference type="ARBA" id="ARBA00022803"/>
    </source>
</evidence>
<gene>
    <name evidence="4" type="ORF">KLDO_g1422</name>
</gene>
<proteinExistence type="predicted"/>
<feature type="repeat" description="TPR" evidence="3">
    <location>
        <begin position="4"/>
        <end position="37"/>
    </location>
</feature>
<keyword evidence="1" id="KW-0677">Repeat</keyword>
<protein>
    <submittedName>
        <fullName evidence="4">WGS project CCBQ000000000 data, contig 00099</fullName>
    </submittedName>
</protein>
<dbReference type="AlphaFoldDB" id="A0A0A8L2K3"/>
<sequence length="115" mass="13406">MSDFESLKIKGNSAYKQNQFNDAVDFYKKAITHDPNNPVGYSNCAMALIQLKKFEDALQMCQRGLFYFNEQPSRDNKIGEKLKWRLDLCSEQLKDNLVAVKIHEVDELPKKYQNL</sequence>
<dbReference type="Proteomes" id="UP000031516">
    <property type="component" value="Unassembled WGS sequence"/>
</dbReference>
<comment type="caution">
    <text evidence="4">The sequence shown here is derived from an EMBL/GenBank/DDBJ whole genome shotgun (WGS) entry which is preliminary data.</text>
</comment>
<dbReference type="SMART" id="SM00028">
    <property type="entry name" value="TPR"/>
    <property type="match status" value="2"/>
</dbReference>
<dbReference type="InterPro" id="IPR011990">
    <property type="entry name" value="TPR-like_helical_dom_sf"/>
</dbReference>
<name>A0A0A8L2K3_9SACH</name>
<dbReference type="GO" id="GO:0006620">
    <property type="term" value="P:post-translational protein targeting to endoplasmic reticulum membrane"/>
    <property type="evidence" value="ECO:0007669"/>
    <property type="project" value="TreeGrafter"/>
</dbReference>
<keyword evidence="2 3" id="KW-0802">TPR repeat</keyword>
<dbReference type="OrthoDB" id="10250354at2759"/>
<dbReference type="GO" id="GO:0016020">
    <property type="term" value="C:membrane"/>
    <property type="evidence" value="ECO:0007669"/>
    <property type="project" value="TreeGrafter"/>
</dbReference>
<dbReference type="InterPro" id="IPR047150">
    <property type="entry name" value="SGT"/>
</dbReference>
<dbReference type="SUPFAM" id="SSF48452">
    <property type="entry name" value="TPR-like"/>
    <property type="match status" value="1"/>
</dbReference>
<dbReference type="GO" id="GO:0072380">
    <property type="term" value="C:TRC complex"/>
    <property type="evidence" value="ECO:0007669"/>
    <property type="project" value="TreeGrafter"/>
</dbReference>
<dbReference type="EMBL" id="CCBQ010000019">
    <property type="protein sequence ID" value="CDO93120.1"/>
    <property type="molecule type" value="Genomic_DNA"/>
</dbReference>
<dbReference type="PANTHER" id="PTHR45831">
    <property type="entry name" value="LD24721P"/>
    <property type="match status" value="1"/>
</dbReference>
<keyword evidence="5" id="KW-1185">Reference proteome</keyword>
<dbReference type="Gene3D" id="1.25.40.10">
    <property type="entry name" value="Tetratricopeptide repeat domain"/>
    <property type="match status" value="1"/>
</dbReference>
<evidence type="ECO:0000313" key="5">
    <source>
        <dbReference type="Proteomes" id="UP000031516"/>
    </source>
</evidence>
<evidence type="ECO:0000256" key="1">
    <source>
        <dbReference type="ARBA" id="ARBA00022737"/>
    </source>
</evidence>
<dbReference type="PROSITE" id="PS50005">
    <property type="entry name" value="TPR"/>
    <property type="match status" value="1"/>
</dbReference>
<accession>A0A0A8L2K3</accession>
<evidence type="ECO:0000256" key="3">
    <source>
        <dbReference type="PROSITE-ProRule" id="PRU00339"/>
    </source>
</evidence>
<dbReference type="InterPro" id="IPR019734">
    <property type="entry name" value="TPR_rpt"/>
</dbReference>
<organism evidence="4 5">
    <name type="scientific">Kluyveromyces dobzhanskii CBS 2104</name>
    <dbReference type="NCBI Taxonomy" id="1427455"/>
    <lineage>
        <taxon>Eukaryota</taxon>
        <taxon>Fungi</taxon>
        <taxon>Dikarya</taxon>
        <taxon>Ascomycota</taxon>
        <taxon>Saccharomycotina</taxon>
        <taxon>Saccharomycetes</taxon>
        <taxon>Saccharomycetales</taxon>
        <taxon>Saccharomycetaceae</taxon>
        <taxon>Kluyveromyces</taxon>
    </lineage>
</organism>
<dbReference type="GO" id="GO:0060090">
    <property type="term" value="F:molecular adaptor activity"/>
    <property type="evidence" value="ECO:0007669"/>
    <property type="project" value="TreeGrafter"/>
</dbReference>